<reference evidence="3" key="1">
    <citation type="journal article" date="2023" name="BMC Genomics">
        <title>Chromosome-level genome assemblies of Cutaneotrichosporon spp. (Trichosporonales, Basidiomycota) reveal imbalanced evolution between nucleotide sequences and chromosome synteny.</title>
        <authorList>
            <person name="Kobayashi Y."/>
            <person name="Kayamori A."/>
            <person name="Aoki K."/>
            <person name="Shiwa Y."/>
            <person name="Matsutani M."/>
            <person name="Fujita N."/>
            <person name="Sugita T."/>
            <person name="Iwasaki W."/>
            <person name="Tanaka N."/>
            <person name="Takashima M."/>
        </authorList>
    </citation>
    <scope>NUCLEOTIDE SEQUENCE</scope>
    <source>
        <strain evidence="3">HIS016</strain>
    </source>
</reference>
<keyword evidence="4" id="KW-1185">Reference proteome</keyword>
<keyword evidence="1" id="KW-1133">Transmembrane helix</keyword>
<dbReference type="AlphaFoldDB" id="A0AAD3TTG9"/>
<organism evidence="3 4">
    <name type="scientific">Cutaneotrichosporon spelunceum</name>
    <dbReference type="NCBI Taxonomy" id="1672016"/>
    <lineage>
        <taxon>Eukaryota</taxon>
        <taxon>Fungi</taxon>
        <taxon>Dikarya</taxon>
        <taxon>Basidiomycota</taxon>
        <taxon>Agaricomycotina</taxon>
        <taxon>Tremellomycetes</taxon>
        <taxon>Trichosporonales</taxon>
        <taxon>Trichosporonaceae</taxon>
        <taxon>Cutaneotrichosporon</taxon>
    </lineage>
</organism>
<dbReference type="EMBL" id="BTCM01000003">
    <property type="protein sequence ID" value="GMK56580.1"/>
    <property type="molecule type" value="Genomic_DNA"/>
</dbReference>
<feature type="transmembrane region" description="Helical" evidence="1">
    <location>
        <begin position="141"/>
        <end position="163"/>
    </location>
</feature>
<reference evidence="3" key="2">
    <citation type="submission" date="2023-06" db="EMBL/GenBank/DDBJ databases">
        <authorList>
            <person name="Kobayashi Y."/>
            <person name="Kayamori A."/>
            <person name="Aoki K."/>
            <person name="Shiwa Y."/>
            <person name="Fujita N."/>
            <person name="Sugita T."/>
            <person name="Iwasaki W."/>
            <person name="Tanaka N."/>
            <person name="Takashima M."/>
        </authorList>
    </citation>
    <scope>NUCLEOTIDE SEQUENCE</scope>
    <source>
        <strain evidence="3">HIS016</strain>
    </source>
</reference>
<sequence>MRHLFLLLVLALLGPAVADTEIVNARIPLPPSQLPDAKLTPIAAGQRETYTLSSNDTDVYFFASLQEGSWTARISWPASTPTRFQLTPLAHPDGAVFHVNASALSPRVPYFNPEGKRDSDFETTFHILVEPLLLGVVPRTAVSAVGAIVVCVGVAVLVASRFLRALQGFVRRIDEEELKGPEGSKDE</sequence>
<keyword evidence="1" id="KW-0472">Membrane</keyword>
<evidence type="ECO:0000313" key="3">
    <source>
        <dbReference type="EMBL" id="GMK56580.1"/>
    </source>
</evidence>
<keyword evidence="2" id="KW-0732">Signal</keyword>
<protein>
    <recommendedName>
        <fullName evidence="5">Protein PBN1</fullName>
    </recommendedName>
</protein>
<evidence type="ECO:0000256" key="1">
    <source>
        <dbReference type="SAM" id="Phobius"/>
    </source>
</evidence>
<keyword evidence="1" id="KW-0812">Transmembrane</keyword>
<comment type="caution">
    <text evidence="3">The sequence shown here is derived from an EMBL/GenBank/DDBJ whole genome shotgun (WGS) entry which is preliminary data.</text>
</comment>
<proteinExistence type="predicted"/>
<dbReference type="Proteomes" id="UP001222932">
    <property type="component" value="Unassembled WGS sequence"/>
</dbReference>
<accession>A0AAD3TTG9</accession>
<feature type="chain" id="PRO_5042189213" description="Protein PBN1" evidence="2">
    <location>
        <begin position="19"/>
        <end position="187"/>
    </location>
</feature>
<evidence type="ECO:0000256" key="2">
    <source>
        <dbReference type="SAM" id="SignalP"/>
    </source>
</evidence>
<name>A0AAD3TTG9_9TREE</name>
<evidence type="ECO:0000313" key="4">
    <source>
        <dbReference type="Proteomes" id="UP001222932"/>
    </source>
</evidence>
<feature type="signal peptide" evidence="2">
    <location>
        <begin position="1"/>
        <end position="18"/>
    </location>
</feature>
<gene>
    <name evidence="3" type="ORF">CspeluHIS016_0304200</name>
</gene>
<evidence type="ECO:0008006" key="5">
    <source>
        <dbReference type="Google" id="ProtNLM"/>
    </source>
</evidence>